<accession>A0AA40K7Q9</accession>
<gene>
    <name evidence="1" type="ORF">B0T18DRAFT_96405</name>
</gene>
<name>A0AA40K7Q9_9PEZI</name>
<dbReference type="AlphaFoldDB" id="A0AA40K7Q9"/>
<reference evidence="1" key="1">
    <citation type="submission" date="2023-06" db="EMBL/GenBank/DDBJ databases">
        <title>Genome-scale phylogeny and comparative genomics of the fungal order Sordariales.</title>
        <authorList>
            <consortium name="Lawrence Berkeley National Laboratory"/>
            <person name="Hensen N."/>
            <person name="Bonometti L."/>
            <person name="Westerberg I."/>
            <person name="Brannstrom I.O."/>
            <person name="Guillou S."/>
            <person name="Cros-Aarteil S."/>
            <person name="Calhoun S."/>
            <person name="Haridas S."/>
            <person name="Kuo A."/>
            <person name="Mondo S."/>
            <person name="Pangilinan J."/>
            <person name="Riley R."/>
            <person name="LaButti K."/>
            <person name="Andreopoulos B."/>
            <person name="Lipzen A."/>
            <person name="Chen C."/>
            <person name="Yanf M."/>
            <person name="Daum C."/>
            <person name="Ng V."/>
            <person name="Clum A."/>
            <person name="Steindorff A."/>
            <person name="Ohm R."/>
            <person name="Martin F."/>
            <person name="Silar P."/>
            <person name="Natvig D."/>
            <person name="Lalanne C."/>
            <person name="Gautier V."/>
            <person name="Ament-velasquez S.L."/>
            <person name="Kruys A."/>
            <person name="Hutchinson M.I."/>
            <person name="Powell A.J."/>
            <person name="Barry K."/>
            <person name="Miller A.N."/>
            <person name="Grigoriev I.V."/>
            <person name="Debuchy R."/>
            <person name="Gladieux P."/>
            <person name="Thoren M.H."/>
            <person name="Johannesson H."/>
        </authorList>
    </citation>
    <scope>NUCLEOTIDE SEQUENCE</scope>
    <source>
        <strain evidence="1">SMH3187-1</strain>
    </source>
</reference>
<keyword evidence="2" id="KW-1185">Reference proteome</keyword>
<sequence length="213" mass="21997">PGAGPPDIVGSSPCFLSHIFCFFSSPLFLPRHPQASLAKSLHPDLGYSKYSVRHSFNHRLAGSTSTNNHTKLERQERNKRLGNDFESYLSHPPSAKMQLTNFLTALLLPLLAVAQPPEGAPGAVGAPGAPGAPGGEPITTVTRTTSQTLTKTVYLTKADTATVVANGTAGFTSVPTLRASSSIVAPPKVTNAGSVMGGSIIAALAGMAVAVLL</sequence>
<evidence type="ECO:0000313" key="1">
    <source>
        <dbReference type="EMBL" id="KAK0749025.1"/>
    </source>
</evidence>
<dbReference type="EMBL" id="JAUKUD010000003">
    <property type="protein sequence ID" value="KAK0749025.1"/>
    <property type="molecule type" value="Genomic_DNA"/>
</dbReference>
<protein>
    <submittedName>
        <fullName evidence="1">Uncharacterized protein</fullName>
    </submittedName>
</protein>
<organism evidence="1 2">
    <name type="scientific">Schizothecium vesticola</name>
    <dbReference type="NCBI Taxonomy" id="314040"/>
    <lineage>
        <taxon>Eukaryota</taxon>
        <taxon>Fungi</taxon>
        <taxon>Dikarya</taxon>
        <taxon>Ascomycota</taxon>
        <taxon>Pezizomycotina</taxon>
        <taxon>Sordariomycetes</taxon>
        <taxon>Sordariomycetidae</taxon>
        <taxon>Sordariales</taxon>
        <taxon>Schizotheciaceae</taxon>
        <taxon>Schizothecium</taxon>
    </lineage>
</organism>
<proteinExistence type="predicted"/>
<feature type="non-terminal residue" evidence="1">
    <location>
        <position position="1"/>
    </location>
</feature>
<comment type="caution">
    <text evidence="1">The sequence shown here is derived from an EMBL/GenBank/DDBJ whole genome shotgun (WGS) entry which is preliminary data.</text>
</comment>
<dbReference type="Proteomes" id="UP001172155">
    <property type="component" value="Unassembled WGS sequence"/>
</dbReference>
<evidence type="ECO:0000313" key="2">
    <source>
        <dbReference type="Proteomes" id="UP001172155"/>
    </source>
</evidence>